<evidence type="ECO:0000313" key="2">
    <source>
        <dbReference type="Proteomes" id="UP000814140"/>
    </source>
</evidence>
<dbReference type="Proteomes" id="UP000814140">
    <property type="component" value="Unassembled WGS sequence"/>
</dbReference>
<proteinExistence type="predicted"/>
<accession>A0ACB8TJQ7</accession>
<reference evidence="1" key="1">
    <citation type="submission" date="2021-03" db="EMBL/GenBank/DDBJ databases">
        <authorList>
            <consortium name="DOE Joint Genome Institute"/>
            <person name="Ahrendt S."/>
            <person name="Looney B.P."/>
            <person name="Miyauchi S."/>
            <person name="Morin E."/>
            <person name="Drula E."/>
            <person name="Courty P.E."/>
            <person name="Chicoki N."/>
            <person name="Fauchery L."/>
            <person name="Kohler A."/>
            <person name="Kuo A."/>
            <person name="Labutti K."/>
            <person name="Pangilinan J."/>
            <person name="Lipzen A."/>
            <person name="Riley R."/>
            <person name="Andreopoulos W."/>
            <person name="He G."/>
            <person name="Johnson J."/>
            <person name="Barry K.W."/>
            <person name="Grigoriev I.V."/>
            <person name="Nagy L."/>
            <person name="Hibbett D."/>
            <person name="Henrissat B."/>
            <person name="Matheny P.B."/>
            <person name="Labbe J."/>
            <person name="Martin F."/>
        </authorList>
    </citation>
    <scope>NUCLEOTIDE SEQUENCE</scope>
    <source>
        <strain evidence="1">HHB10654</strain>
    </source>
</reference>
<organism evidence="1 2">
    <name type="scientific">Artomyces pyxidatus</name>
    <dbReference type="NCBI Taxonomy" id="48021"/>
    <lineage>
        <taxon>Eukaryota</taxon>
        <taxon>Fungi</taxon>
        <taxon>Dikarya</taxon>
        <taxon>Basidiomycota</taxon>
        <taxon>Agaricomycotina</taxon>
        <taxon>Agaricomycetes</taxon>
        <taxon>Russulales</taxon>
        <taxon>Auriscalpiaceae</taxon>
        <taxon>Artomyces</taxon>
    </lineage>
</organism>
<keyword evidence="2" id="KW-1185">Reference proteome</keyword>
<protein>
    <submittedName>
        <fullName evidence="1">Uncharacterized protein</fullName>
    </submittedName>
</protein>
<reference evidence="1" key="2">
    <citation type="journal article" date="2022" name="New Phytol.">
        <title>Evolutionary transition to the ectomycorrhizal habit in the genomes of a hyperdiverse lineage of mushroom-forming fungi.</title>
        <authorList>
            <person name="Looney B."/>
            <person name="Miyauchi S."/>
            <person name="Morin E."/>
            <person name="Drula E."/>
            <person name="Courty P.E."/>
            <person name="Kohler A."/>
            <person name="Kuo A."/>
            <person name="LaButti K."/>
            <person name="Pangilinan J."/>
            <person name="Lipzen A."/>
            <person name="Riley R."/>
            <person name="Andreopoulos W."/>
            <person name="He G."/>
            <person name="Johnson J."/>
            <person name="Nolan M."/>
            <person name="Tritt A."/>
            <person name="Barry K.W."/>
            <person name="Grigoriev I.V."/>
            <person name="Nagy L.G."/>
            <person name="Hibbett D."/>
            <person name="Henrissat B."/>
            <person name="Matheny P.B."/>
            <person name="Labbe J."/>
            <person name="Martin F.M."/>
        </authorList>
    </citation>
    <scope>NUCLEOTIDE SEQUENCE</scope>
    <source>
        <strain evidence="1">HHB10654</strain>
    </source>
</reference>
<comment type="caution">
    <text evidence="1">The sequence shown here is derived from an EMBL/GenBank/DDBJ whole genome shotgun (WGS) entry which is preliminary data.</text>
</comment>
<dbReference type="EMBL" id="MU277187">
    <property type="protein sequence ID" value="KAI0068666.1"/>
    <property type="molecule type" value="Genomic_DNA"/>
</dbReference>
<sequence length="143" mass="15983">MLSSPLPSVLVSRGRVDRFNLRELRIIVCPSSDLVLGCCTTHKECKPLLACIHLQAPALLSLDQLAPLPQSCYSLRTKSLYYYVSERRRQSTRSVCVSRNDGHRASHIRGDTFLRTLMAQASGALDVKIAVPCRREQVTVSRT</sequence>
<evidence type="ECO:0000313" key="1">
    <source>
        <dbReference type="EMBL" id="KAI0068666.1"/>
    </source>
</evidence>
<gene>
    <name evidence="1" type="ORF">BV25DRAFT_23703</name>
</gene>
<name>A0ACB8TJQ7_9AGAM</name>